<reference evidence="1" key="1">
    <citation type="submission" date="2014-11" db="EMBL/GenBank/DDBJ databases">
        <authorList>
            <person name="Amaro Gonzalez C."/>
        </authorList>
    </citation>
    <scope>NUCLEOTIDE SEQUENCE</scope>
</reference>
<dbReference type="EMBL" id="GBXM01068867">
    <property type="protein sequence ID" value="JAH39710.1"/>
    <property type="molecule type" value="Transcribed_RNA"/>
</dbReference>
<sequence length="19" mass="2056">MAVGLRLGIYFFHFSAGLG</sequence>
<evidence type="ECO:0000313" key="1">
    <source>
        <dbReference type="EMBL" id="JAH39710.1"/>
    </source>
</evidence>
<dbReference type="AlphaFoldDB" id="A0A0E9SG83"/>
<proteinExistence type="predicted"/>
<name>A0A0E9SG83_ANGAN</name>
<organism evidence="1">
    <name type="scientific">Anguilla anguilla</name>
    <name type="common">European freshwater eel</name>
    <name type="synonym">Muraena anguilla</name>
    <dbReference type="NCBI Taxonomy" id="7936"/>
    <lineage>
        <taxon>Eukaryota</taxon>
        <taxon>Metazoa</taxon>
        <taxon>Chordata</taxon>
        <taxon>Craniata</taxon>
        <taxon>Vertebrata</taxon>
        <taxon>Euteleostomi</taxon>
        <taxon>Actinopterygii</taxon>
        <taxon>Neopterygii</taxon>
        <taxon>Teleostei</taxon>
        <taxon>Anguilliformes</taxon>
        <taxon>Anguillidae</taxon>
        <taxon>Anguilla</taxon>
    </lineage>
</organism>
<accession>A0A0E9SG83</accession>
<protein>
    <submittedName>
        <fullName evidence="1">Uncharacterized protein</fullName>
    </submittedName>
</protein>
<reference evidence="1" key="2">
    <citation type="journal article" date="2015" name="Fish Shellfish Immunol.">
        <title>Early steps in the European eel (Anguilla anguilla)-Vibrio vulnificus interaction in the gills: Role of the RtxA13 toxin.</title>
        <authorList>
            <person name="Callol A."/>
            <person name="Pajuelo D."/>
            <person name="Ebbesson L."/>
            <person name="Teles M."/>
            <person name="MacKenzie S."/>
            <person name="Amaro C."/>
        </authorList>
    </citation>
    <scope>NUCLEOTIDE SEQUENCE</scope>
</reference>